<evidence type="ECO:0008006" key="3">
    <source>
        <dbReference type="Google" id="ProtNLM"/>
    </source>
</evidence>
<proteinExistence type="predicted"/>
<dbReference type="AlphaFoldDB" id="A0AAW0APA3"/>
<accession>A0AAW0APA3</accession>
<sequence length="55" mass="6183">MGGFALYDEDQFCGYVWNDGSASWQDPSGVGMPVRNEMQEYYLASRTAAVVLDRK</sequence>
<keyword evidence="2" id="KW-1185">Reference proteome</keyword>
<evidence type="ECO:0000313" key="1">
    <source>
        <dbReference type="EMBL" id="KAK7015121.1"/>
    </source>
</evidence>
<feature type="non-terminal residue" evidence="1">
    <location>
        <position position="55"/>
    </location>
</feature>
<reference evidence="1 2" key="1">
    <citation type="submission" date="2024-01" db="EMBL/GenBank/DDBJ databases">
        <title>A draft genome for a cacao thread blight-causing isolate of Paramarasmius palmivorus.</title>
        <authorList>
            <person name="Baruah I.K."/>
            <person name="Bukari Y."/>
            <person name="Amoako-Attah I."/>
            <person name="Meinhardt L.W."/>
            <person name="Bailey B.A."/>
            <person name="Cohen S.P."/>
        </authorList>
    </citation>
    <scope>NUCLEOTIDE SEQUENCE [LARGE SCALE GENOMIC DNA]</scope>
    <source>
        <strain evidence="1 2">GH-12</strain>
    </source>
</reference>
<evidence type="ECO:0000313" key="2">
    <source>
        <dbReference type="Proteomes" id="UP001383192"/>
    </source>
</evidence>
<organism evidence="1 2">
    <name type="scientific">Paramarasmius palmivorus</name>
    <dbReference type="NCBI Taxonomy" id="297713"/>
    <lineage>
        <taxon>Eukaryota</taxon>
        <taxon>Fungi</taxon>
        <taxon>Dikarya</taxon>
        <taxon>Basidiomycota</taxon>
        <taxon>Agaricomycotina</taxon>
        <taxon>Agaricomycetes</taxon>
        <taxon>Agaricomycetidae</taxon>
        <taxon>Agaricales</taxon>
        <taxon>Marasmiineae</taxon>
        <taxon>Marasmiaceae</taxon>
        <taxon>Paramarasmius</taxon>
    </lineage>
</organism>
<dbReference type="EMBL" id="JAYKXP010000334">
    <property type="protein sequence ID" value="KAK7015121.1"/>
    <property type="molecule type" value="Genomic_DNA"/>
</dbReference>
<name>A0AAW0APA3_9AGAR</name>
<dbReference type="Proteomes" id="UP001383192">
    <property type="component" value="Unassembled WGS sequence"/>
</dbReference>
<comment type="caution">
    <text evidence="1">The sequence shown here is derived from an EMBL/GenBank/DDBJ whole genome shotgun (WGS) entry which is preliminary data.</text>
</comment>
<gene>
    <name evidence="1" type="ORF">VNI00_019219</name>
</gene>
<protein>
    <recommendedName>
        <fullName evidence="3">MHC class I antigen</fullName>
    </recommendedName>
</protein>